<name>A0A443P676_9MAGN</name>
<evidence type="ECO:0000313" key="1">
    <source>
        <dbReference type="EMBL" id="RWR86290.1"/>
    </source>
</evidence>
<dbReference type="OrthoDB" id="1898192at2759"/>
<dbReference type="EMBL" id="QPKB01000006">
    <property type="protein sequence ID" value="RWR86290.1"/>
    <property type="molecule type" value="Genomic_DNA"/>
</dbReference>
<protein>
    <recommendedName>
        <fullName evidence="3">Transmembrane protein</fullName>
    </recommendedName>
</protein>
<dbReference type="Proteomes" id="UP000283530">
    <property type="component" value="Unassembled WGS sequence"/>
</dbReference>
<gene>
    <name evidence="1" type="ORF">CKAN_01518000</name>
</gene>
<organism evidence="1 2">
    <name type="scientific">Cinnamomum micranthum f. kanehirae</name>
    <dbReference type="NCBI Taxonomy" id="337451"/>
    <lineage>
        <taxon>Eukaryota</taxon>
        <taxon>Viridiplantae</taxon>
        <taxon>Streptophyta</taxon>
        <taxon>Embryophyta</taxon>
        <taxon>Tracheophyta</taxon>
        <taxon>Spermatophyta</taxon>
        <taxon>Magnoliopsida</taxon>
        <taxon>Magnoliidae</taxon>
        <taxon>Laurales</taxon>
        <taxon>Lauraceae</taxon>
        <taxon>Cinnamomum</taxon>
    </lineage>
</organism>
<reference evidence="1 2" key="1">
    <citation type="journal article" date="2019" name="Nat. Plants">
        <title>Stout camphor tree genome fills gaps in understanding of flowering plant genome evolution.</title>
        <authorList>
            <person name="Chaw S.M."/>
            <person name="Liu Y.C."/>
            <person name="Wu Y.W."/>
            <person name="Wang H.Y."/>
            <person name="Lin C.I."/>
            <person name="Wu C.S."/>
            <person name="Ke H.M."/>
            <person name="Chang L.Y."/>
            <person name="Hsu C.Y."/>
            <person name="Yang H.T."/>
            <person name="Sudianto E."/>
            <person name="Hsu M.H."/>
            <person name="Wu K.P."/>
            <person name="Wang L.N."/>
            <person name="Leebens-Mack J.H."/>
            <person name="Tsai I.J."/>
        </authorList>
    </citation>
    <scope>NUCLEOTIDE SEQUENCE [LARGE SCALE GENOMIC DNA]</scope>
    <source>
        <strain evidence="2">cv. Chaw 1501</strain>
        <tissue evidence="1">Young leaves</tissue>
    </source>
</reference>
<keyword evidence="2" id="KW-1185">Reference proteome</keyword>
<evidence type="ECO:0000313" key="2">
    <source>
        <dbReference type="Proteomes" id="UP000283530"/>
    </source>
</evidence>
<dbReference type="PANTHER" id="PTHR34459:SF2">
    <property type="entry name" value="TRANSMEMBRANE PROTEIN"/>
    <property type="match status" value="1"/>
</dbReference>
<comment type="caution">
    <text evidence="1">The sequence shown here is derived from an EMBL/GenBank/DDBJ whole genome shotgun (WGS) entry which is preliminary data.</text>
</comment>
<dbReference type="AlphaFoldDB" id="A0A443P676"/>
<proteinExistence type="predicted"/>
<accession>A0A443P676</accession>
<sequence length="169" mass="18533">MGTREVYEEKLRSGNLRHEPTINPGLGSARCSRCLSLINPNSGNGEWTLNPVLHDATSVAGTGAGGMLSAVHGFNTGFPFIKKHVKGPKWVQLLVGLPPLLLFSVGYAVPEFAQLSVTSYYASSSASHYAISRITRFVEEAHLHGWRDNSSFGCIELENNKCLRMRMLE</sequence>
<evidence type="ECO:0008006" key="3">
    <source>
        <dbReference type="Google" id="ProtNLM"/>
    </source>
</evidence>
<dbReference type="PANTHER" id="PTHR34459">
    <property type="entry name" value="OS01G0264500 PROTEIN"/>
    <property type="match status" value="1"/>
</dbReference>